<dbReference type="Proteomes" id="UP000663882">
    <property type="component" value="Unassembled WGS sequence"/>
</dbReference>
<proteinExistence type="predicted"/>
<evidence type="ECO:0000256" key="1">
    <source>
        <dbReference type="SAM" id="Phobius"/>
    </source>
</evidence>
<dbReference type="EMBL" id="CAJNOO010003373">
    <property type="protein sequence ID" value="CAF1333783.1"/>
    <property type="molecule type" value="Genomic_DNA"/>
</dbReference>
<evidence type="ECO:0000256" key="2">
    <source>
        <dbReference type="SAM" id="SignalP"/>
    </source>
</evidence>
<keyword evidence="1" id="KW-1133">Transmembrane helix</keyword>
<comment type="caution">
    <text evidence="4">The sequence shown here is derived from an EMBL/GenBank/DDBJ whole genome shotgun (WGS) entry which is preliminary data.</text>
</comment>
<protein>
    <submittedName>
        <fullName evidence="4">Uncharacterized protein</fullName>
    </submittedName>
</protein>
<keyword evidence="1" id="KW-0812">Transmembrane</keyword>
<evidence type="ECO:0000313" key="4">
    <source>
        <dbReference type="EMBL" id="CAF3917159.1"/>
    </source>
</evidence>
<accession>A0A819IEN8</accession>
<organism evidence="4 5">
    <name type="scientific">Rotaria sordida</name>
    <dbReference type="NCBI Taxonomy" id="392033"/>
    <lineage>
        <taxon>Eukaryota</taxon>
        <taxon>Metazoa</taxon>
        <taxon>Spiralia</taxon>
        <taxon>Gnathifera</taxon>
        <taxon>Rotifera</taxon>
        <taxon>Eurotatoria</taxon>
        <taxon>Bdelloidea</taxon>
        <taxon>Philodinida</taxon>
        <taxon>Philodinidae</taxon>
        <taxon>Rotaria</taxon>
    </lineage>
</organism>
<dbReference type="EMBL" id="CAJOAX010004693">
    <property type="protein sequence ID" value="CAF3917159.1"/>
    <property type="molecule type" value="Genomic_DNA"/>
</dbReference>
<dbReference type="AlphaFoldDB" id="A0A819IEN8"/>
<keyword evidence="2" id="KW-0732">Signal</keyword>
<evidence type="ECO:0000313" key="5">
    <source>
        <dbReference type="Proteomes" id="UP000663823"/>
    </source>
</evidence>
<keyword evidence="1" id="KW-0472">Membrane</keyword>
<sequence>MMKLFGIFVLVFLLDKGNFIECLRCAYDCPFVAFPLNVSIPINVCKHQERDNAQCSVILEIDFESQLVSGVLNIENRYAIASLKTETKFKLKSNSVISTIWYTCTMSDFCDFEFINELLTNKLAQINATSLQQKLIDFLYTPIPSQINIQCSNRLCSWNSFCQSDFRNIFTPQYNYTYIDGTLPCIQISQNDQFIKITQQYLPSAVQLSEMNMRCNVKQCNTDNIVSEVYTLIQNEFTLPLNYSILNLNTTFTTTTSPSAASLLILSKYFFIFFIYYYFIFLTKKNIIKQFYFILKFCENDDTEISDKKNQTPLLHPT</sequence>
<gene>
    <name evidence="4" type="ORF">OTI717_LOCUS24621</name>
    <name evidence="3" type="ORF">RFH988_LOCUS31408</name>
</gene>
<name>A0A819IEN8_9BILA</name>
<feature type="chain" id="PRO_5035618436" evidence="2">
    <location>
        <begin position="20"/>
        <end position="318"/>
    </location>
</feature>
<dbReference type="Proteomes" id="UP000663823">
    <property type="component" value="Unassembled WGS sequence"/>
</dbReference>
<feature type="transmembrane region" description="Helical" evidence="1">
    <location>
        <begin position="260"/>
        <end position="280"/>
    </location>
</feature>
<feature type="signal peptide" evidence="2">
    <location>
        <begin position="1"/>
        <end position="19"/>
    </location>
</feature>
<evidence type="ECO:0000313" key="3">
    <source>
        <dbReference type="EMBL" id="CAF1333783.1"/>
    </source>
</evidence>
<reference evidence="4" key="1">
    <citation type="submission" date="2021-02" db="EMBL/GenBank/DDBJ databases">
        <authorList>
            <person name="Nowell W R."/>
        </authorList>
    </citation>
    <scope>NUCLEOTIDE SEQUENCE</scope>
</reference>
<dbReference type="OrthoDB" id="10002022at2759"/>